<gene>
    <name evidence="1" type="ordered locus">MAV_4020</name>
</gene>
<dbReference type="AlphaFoldDB" id="A0A0H2ZT39"/>
<name>A0A0H2ZT39_MYCA1</name>
<dbReference type="Proteomes" id="UP000001574">
    <property type="component" value="Chromosome"/>
</dbReference>
<proteinExistence type="predicted"/>
<protein>
    <submittedName>
        <fullName evidence="1">Uncharacterized protein</fullName>
    </submittedName>
</protein>
<reference evidence="1 2" key="1">
    <citation type="submission" date="2006-10" db="EMBL/GenBank/DDBJ databases">
        <authorList>
            <person name="Fleischmann R.D."/>
            <person name="Dodson R.J."/>
            <person name="Haft D.H."/>
            <person name="Merkel J.S."/>
            <person name="Nelson W.C."/>
            <person name="Fraser C.M."/>
        </authorList>
    </citation>
    <scope>NUCLEOTIDE SEQUENCE [LARGE SCALE GENOMIC DNA]</scope>
    <source>
        <strain evidence="1 2">104</strain>
    </source>
</reference>
<evidence type="ECO:0000313" key="1">
    <source>
        <dbReference type="EMBL" id="ABK65490.1"/>
    </source>
</evidence>
<dbReference type="KEGG" id="mav:MAV_4020"/>
<organism evidence="1 2">
    <name type="scientific">Mycobacterium avium (strain 104)</name>
    <dbReference type="NCBI Taxonomy" id="243243"/>
    <lineage>
        <taxon>Bacteria</taxon>
        <taxon>Bacillati</taxon>
        <taxon>Actinomycetota</taxon>
        <taxon>Actinomycetes</taxon>
        <taxon>Mycobacteriales</taxon>
        <taxon>Mycobacteriaceae</taxon>
        <taxon>Mycobacterium</taxon>
        <taxon>Mycobacterium avium complex (MAC)</taxon>
    </lineage>
</organism>
<evidence type="ECO:0000313" key="2">
    <source>
        <dbReference type="Proteomes" id="UP000001574"/>
    </source>
</evidence>
<dbReference type="HOGENOM" id="CLU_3330339_0_0_11"/>
<sequence length="38" mass="4107">MQPPRDIGRFLAASTRSATVKRAGEFSGRAVVRVVDGF</sequence>
<accession>A0A0H2ZT39</accession>
<dbReference type="EMBL" id="CP000479">
    <property type="protein sequence ID" value="ABK65490.1"/>
    <property type="molecule type" value="Genomic_DNA"/>
</dbReference>